<sequence>MRLPVAIAACAVVMSAAGAANAASVEIKDAVARVVVIPEDRADVKVEILTTHPDLPLQVRSAGGKWIIDGNLNRRIRDCNATMGRTSVRVANLGEVAYDAMPQVVVRTPRDVRLTAGGAVFGSVGKSASLDFANAGCGDWTLANVTGKLSVSEAGSGDVNTGAAGEAVIQIAGSGDVRTQAVSGALEVSVAGSGDVGVASVSGPAKVRVAGSGDVRIAAGRAQRMDVTVAGSGDVRMDGEVGDLDARIVGSGDVRVRKVTGAVKKSVMGSGGVTIG</sequence>
<keyword evidence="4" id="KW-1185">Reference proteome</keyword>
<dbReference type="Pfam" id="PF10988">
    <property type="entry name" value="DUF2807"/>
    <property type="match status" value="1"/>
</dbReference>
<dbReference type="Proteomes" id="UP001597216">
    <property type="component" value="Unassembled WGS sequence"/>
</dbReference>
<evidence type="ECO:0000259" key="2">
    <source>
        <dbReference type="Pfam" id="PF10988"/>
    </source>
</evidence>
<reference evidence="4" key="1">
    <citation type="journal article" date="2019" name="Int. J. Syst. Evol. Microbiol.">
        <title>The Global Catalogue of Microorganisms (GCM) 10K type strain sequencing project: providing services to taxonomists for standard genome sequencing and annotation.</title>
        <authorList>
            <consortium name="The Broad Institute Genomics Platform"/>
            <consortium name="The Broad Institute Genome Sequencing Center for Infectious Disease"/>
            <person name="Wu L."/>
            <person name="Ma J."/>
        </authorList>
    </citation>
    <scope>NUCLEOTIDE SEQUENCE [LARGE SCALE GENOMIC DNA]</scope>
    <source>
        <strain evidence="4">CCUG 55074</strain>
    </source>
</reference>
<dbReference type="InterPro" id="IPR021255">
    <property type="entry name" value="DUF2807"/>
</dbReference>
<dbReference type="EMBL" id="JBHTLQ010000013">
    <property type="protein sequence ID" value="MFD1190465.1"/>
    <property type="molecule type" value="Genomic_DNA"/>
</dbReference>
<protein>
    <submittedName>
        <fullName evidence="3">GIN domain-containing protein</fullName>
    </submittedName>
</protein>
<accession>A0ABW3T1G5</accession>
<dbReference type="Gene3D" id="2.160.20.120">
    <property type="match status" value="1"/>
</dbReference>
<comment type="caution">
    <text evidence="3">The sequence shown here is derived from an EMBL/GenBank/DDBJ whole genome shotgun (WGS) entry which is preliminary data.</text>
</comment>
<name>A0ABW3T1G5_9CAUL</name>
<feature type="domain" description="Putative auto-transporter adhesin head GIN" evidence="2">
    <location>
        <begin position="184"/>
        <end position="275"/>
    </location>
</feature>
<gene>
    <name evidence="3" type="ORF">ACFQ27_07735</name>
</gene>
<feature type="chain" id="PRO_5045693722" evidence="1">
    <location>
        <begin position="23"/>
        <end position="276"/>
    </location>
</feature>
<dbReference type="RefSeq" id="WP_377353181.1">
    <property type="nucleotide sequence ID" value="NZ_JBHTLQ010000013.1"/>
</dbReference>
<feature type="signal peptide" evidence="1">
    <location>
        <begin position="1"/>
        <end position="22"/>
    </location>
</feature>
<keyword evidence="1" id="KW-0732">Signal</keyword>
<proteinExistence type="predicted"/>
<organism evidence="3 4">
    <name type="scientific">Phenylobacterium conjunctum</name>
    <dbReference type="NCBI Taxonomy" id="1298959"/>
    <lineage>
        <taxon>Bacteria</taxon>
        <taxon>Pseudomonadati</taxon>
        <taxon>Pseudomonadota</taxon>
        <taxon>Alphaproteobacteria</taxon>
        <taxon>Caulobacterales</taxon>
        <taxon>Caulobacteraceae</taxon>
        <taxon>Phenylobacterium</taxon>
    </lineage>
</organism>
<evidence type="ECO:0000313" key="3">
    <source>
        <dbReference type="EMBL" id="MFD1190465.1"/>
    </source>
</evidence>
<evidence type="ECO:0000256" key="1">
    <source>
        <dbReference type="SAM" id="SignalP"/>
    </source>
</evidence>
<evidence type="ECO:0000313" key="4">
    <source>
        <dbReference type="Proteomes" id="UP001597216"/>
    </source>
</evidence>